<dbReference type="AlphaFoldDB" id="A0A9X4KDZ3"/>
<dbReference type="InterPro" id="IPR023214">
    <property type="entry name" value="HAD_sf"/>
</dbReference>
<feature type="binding site" evidence="1">
    <location>
        <position position="74"/>
    </location>
    <ligand>
        <name>substrate</name>
    </ligand>
</feature>
<dbReference type="RefSeq" id="WP_277563915.1">
    <property type="nucleotide sequence ID" value="NZ_JAPDHZ010000002.1"/>
</dbReference>
<comment type="cofactor">
    <cofactor evidence="2">
        <name>Mg(2+)</name>
        <dbReference type="ChEBI" id="CHEBI:18420"/>
    </cofactor>
    <text evidence="2">Binds 2 magnesium ions per subunit.</text>
</comment>
<organism evidence="5 6">
    <name type="scientific">Cohnella ginsengisoli</name>
    <dbReference type="NCBI Taxonomy" id="425004"/>
    <lineage>
        <taxon>Bacteria</taxon>
        <taxon>Bacillati</taxon>
        <taxon>Bacillota</taxon>
        <taxon>Bacilli</taxon>
        <taxon>Bacillales</taxon>
        <taxon>Paenibacillaceae</taxon>
        <taxon>Cohnella</taxon>
    </lineage>
</organism>
<dbReference type="InterPro" id="IPR010972">
    <property type="entry name" value="Beta-PGM"/>
</dbReference>
<feature type="binding site" evidence="1">
    <location>
        <position position="5"/>
    </location>
    <ligand>
        <name>substrate</name>
    </ligand>
</feature>
<evidence type="ECO:0000313" key="6">
    <source>
        <dbReference type="Proteomes" id="UP001153387"/>
    </source>
</evidence>
<feature type="binding site" evidence="1">
    <location>
        <begin position="43"/>
        <end position="47"/>
    </location>
    <ligand>
        <name>substrate</name>
    </ligand>
</feature>
<dbReference type="InterPro" id="IPR023198">
    <property type="entry name" value="PGP-like_dom2"/>
</dbReference>
<sequence length="397" mass="45891">MANRKNEHYKKLIGSIGPQALLAGIETLLKDIAGAGIGIALASASRNAPTIIERLGIGRFFQAIVDPADVPLGKPHPDIYLRAAAELGVDPWECVGVEDAEAGMQAIKQAGMFAVGIGSAEVLREADYIVPDSYFLNMDDILNSVHNNQKKIEDAFFSTYNRSNKALWNKHPWEHDEMKRVKDWSIRQKLFSTYVLLIVVPLGIINFVSYTLFMSSFENRIVNSFKDLNQQIISNSDTFLKNMLKISEKPYYDQQLVDILAKDYSIMEYEMFERSQAYRYVNDTFFKDLLMFNDDIDSLVIYPQMGNYVYRRGYEVIFNYDYSPDNEAWYKRIIDSGGSSGRHRAAYGEAGQFSCEKRRIHRESHRRFQFLSQAWRFRYQYEKRCVKQLVQRAQVQL</sequence>
<dbReference type="PANTHER" id="PTHR43481:SF4">
    <property type="entry name" value="GLYCEROL-1-PHOSPHATE PHOSPHOHYDROLASE 1-RELATED"/>
    <property type="match status" value="1"/>
</dbReference>
<dbReference type="GO" id="GO:0008801">
    <property type="term" value="F:beta-phosphoglucomutase activity"/>
    <property type="evidence" value="ECO:0007669"/>
    <property type="project" value="InterPro"/>
</dbReference>
<accession>A0A9X4KDZ3</accession>
<dbReference type="GO" id="GO:0050308">
    <property type="term" value="F:sugar-phosphatase activity"/>
    <property type="evidence" value="ECO:0007669"/>
    <property type="project" value="TreeGrafter"/>
</dbReference>
<dbReference type="EMBL" id="JAPDHZ010000002">
    <property type="protein sequence ID" value="MDG0790036.1"/>
    <property type="molecule type" value="Genomic_DNA"/>
</dbReference>
<feature type="site" description="Important for catalytic activity and assists the phosphoryl transfer reaction to Asp8 by balancing charge and orienting the reacting groups" evidence="3">
    <location>
        <position position="43"/>
    </location>
</feature>
<feature type="site" description="Important for catalytic activity and assists the phosphoryl transfer reaction to Asp8 by balancing charge and orienting the reacting groups" evidence="3">
    <location>
        <position position="74"/>
    </location>
</feature>
<dbReference type="InterPro" id="IPR051806">
    <property type="entry name" value="HAD-like_SPP"/>
</dbReference>
<keyword evidence="2" id="KW-0460">Magnesium</keyword>
<dbReference type="GO" id="GO:0000287">
    <property type="term" value="F:magnesium ion binding"/>
    <property type="evidence" value="ECO:0007669"/>
    <property type="project" value="InterPro"/>
</dbReference>
<evidence type="ECO:0000256" key="3">
    <source>
        <dbReference type="PIRSR" id="PIRSR610972-4"/>
    </source>
</evidence>
<keyword evidence="4" id="KW-0812">Transmembrane</keyword>
<dbReference type="Pfam" id="PF00702">
    <property type="entry name" value="Hydrolase"/>
    <property type="match status" value="1"/>
</dbReference>
<feature type="binding site" evidence="2">
    <location>
        <position position="98"/>
    </location>
    <ligand>
        <name>Mg(2+)</name>
        <dbReference type="ChEBI" id="CHEBI:18420"/>
    </ligand>
</feature>
<keyword evidence="4" id="KW-1133">Transmembrane helix</keyword>
<dbReference type="GO" id="GO:0005975">
    <property type="term" value="P:carbohydrate metabolic process"/>
    <property type="evidence" value="ECO:0007669"/>
    <property type="project" value="InterPro"/>
</dbReference>
<proteinExistence type="predicted"/>
<dbReference type="NCBIfam" id="TIGR01509">
    <property type="entry name" value="HAD-SF-IA-v3"/>
    <property type="match status" value="1"/>
</dbReference>
<dbReference type="InterPro" id="IPR036412">
    <property type="entry name" value="HAD-like_sf"/>
</dbReference>
<keyword evidence="5" id="KW-0378">Hydrolase</keyword>
<evidence type="ECO:0000313" key="5">
    <source>
        <dbReference type="EMBL" id="MDG0790036.1"/>
    </source>
</evidence>
<comment type="caution">
    <text evidence="5">The sequence shown here is derived from an EMBL/GenBank/DDBJ whole genome shotgun (WGS) entry which is preliminary data.</text>
</comment>
<evidence type="ECO:0000256" key="4">
    <source>
        <dbReference type="SAM" id="Phobius"/>
    </source>
</evidence>
<dbReference type="SUPFAM" id="SSF56784">
    <property type="entry name" value="HAD-like"/>
    <property type="match status" value="1"/>
</dbReference>
<dbReference type="InterPro" id="IPR006439">
    <property type="entry name" value="HAD-SF_hydro_IA"/>
</dbReference>
<evidence type="ECO:0000256" key="2">
    <source>
        <dbReference type="PIRSR" id="PIRSR610972-3"/>
    </source>
</evidence>
<feature type="binding site" evidence="2">
    <location>
        <position position="99"/>
    </location>
    <ligand>
        <name>Mg(2+)</name>
        <dbReference type="ChEBI" id="CHEBI:18420"/>
    </ligand>
</feature>
<keyword evidence="4" id="KW-0472">Membrane</keyword>
<dbReference type="Proteomes" id="UP001153387">
    <property type="component" value="Unassembled WGS sequence"/>
</dbReference>
<evidence type="ECO:0000256" key="1">
    <source>
        <dbReference type="PIRSR" id="PIRSR610972-2"/>
    </source>
</evidence>
<dbReference type="PANTHER" id="PTHR43481">
    <property type="entry name" value="FRUCTOSE-1-PHOSPHATE PHOSPHATASE"/>
    <property type="match status" value="1"/>
</dbReference>
<keyword evidence="6" id="KW-1185">Reference proteome</keyword>
<gene>
    <name evidence="5" type="ORF">OMP38_03590</name>
</gene>
<protein>
    <submittedName>
        <fullName evidence="5">HAD-IA family hydrolase</fullName>
    </submittedName>
</protein>
<name>A0A9X4KDZ3_9BACL</name>
<dbReference type="Gene3D" id="3.40.50.1000">
    <property type="entry name" value="HAD superfamily/HAD-like"/>
    <property type="match status" value="1"/>
</dbReference>
<keyword evidence="2" id="KW-0479">Metal-binding</keyword>
<feature type="transmembrane region" description="Helical" evidence="4">
    <location>
        <begin position="190"/>
        <end position="213"/>
    </location>
</feature>
<dbReference type="Gene3D" id="1.10.150.240">
    <property type="entry name" value="Putative phosphatase, domain 2"/>
    <property type="match status" value="1"/>
</dbReference>
<reference evidence="5 6" key="1">
    <citation type="submission" date="2022-10" db="EMBL/GenBank/DDBJ databases">
        <title>Comparative genomic analysis of Cohnella hashimotonis sp. nov., isolated from the International Space Station.</title>
        <authorList>
            <person name="Simpson A."/>
            <person name="Venkateswaran K."/>
        </authorList>
    </citation>
    <scope>NUCLEOTIDE SEQUENCE [LARGE SCALE GENOMIC DNA]</scope>
    <source>
        <strain evidence="5 6">DSM 18997</strain>
    </source>
</reference>
<dbReference type="CDD" id="cd02598">
    <property type="entry name" value="HAD_BPGM"/>
    <property type="match status" value="1"/>
</dbReference>